<evidence type="ECO:0000313" key="2">
    <source>
        <dbReference type="Proteomes" id="UP000004935"/>
    </source>
</evidence>
<dbReference type="Proteomes" id="UP000004935">
    <property type="component" value="Unassembled WGS sequence"/>
</dbReference>
<dbReference type="AlphaFoldDB" id="B0MD68"/>
<reference evidence="1" key="2">
    <citation type="submission" date="2013-11" db="EMBL/GenBank/DDBJ databases">
        <title>Draft genome sequence of Anaerostipes caccae (DSM 14662).</title>
        <authorList>
            <person name="Sudarsanam P."/>
            <person name="Ley R."/>
            <person name="Guruge J."/>
            <person name="Turnbaugh P.J."/>
            <person name="Mahowald M."/>
            <person name="Liep D."/>
            <person name="Gordon J."/>
        </authorList>
    </citation>
    <scope>NUCLEOTIDE SEQUENCE</scope>
    <source>
        <strain evidence="1">DSM 14662</strain>
    </source>
</reference>
<organism evidence="1 2">
    <name type="scientific">Anaerostipes caccae (strain DSM 14662 / CCUG 47493 / JCM 13470 / NCIMB 13811 / L1-92)</name>
    <dbReference type="NCBI Taxonomy" id="411490"/>
    <lineage>
        <taxon>Bacteria</taxon>
        <taxon>Bacillati</taxon>
        <taxon>Bacillota</taxon>
        <taxon>Clostridia</taxon>
        <taxon>Lachnospirales</taxon>
        <taxon>Lachnospiraceae</taxon>
        <taxon>Anaerostipes</taxon>
    </lineage>
</organism>
<dbReference type="HOGENOM" id="CLU_3179428_0_0_9"/>
<protein>
    <submittedName>
        <fullName evidence="1">Uncharacterized protein</fullName>
    </submittedName>
</protein>
<evidence type="ECO:0000313" key="1">
    <source>
        <dbReference type="EMBL" id="EDR97888.1"/>
    </source>
</evidence>
<gene>
    <name evidence="1" type="ORF">ANACAC_01511</name>
</gene>
<dbReference type="EMBL" id="ABAX03000012">
    <property type="protein sequence ID" value="EDR97888.1"/>
    <property type="molecule type" value="Genomic_DNA"/>
</dbReference>
<comment type="caution">
    <text evidence="1">The sequence shown here is derived from an EMBL/GenBank/DDBJ whole genome shotgun (WGS) entry which is preliminary data.</text>
</comment>
<keyword evidence="2" id="KW-1185">Reference proteome</keyword>
<name>B0MD68_ANACD</name>
<proteinExistence type="predicted"/>
<reference evidence="1" key="1">
    <citation type="submission" date="2007-11" db="EMBL/GenBank/DDBJ databases">
        <authorList>
            <person name="Fulton L."/>
            <person name="Clifton S."/>
            <person name="Fulton B."/>
            <person name="Xu J."/>
            <person name="Minx P."/>
            <person name="Pepin K.H."/>
            <person name="Johnson M."/>
            <person name="Thiruvilangam P."/>
            <person name="Bhonagiri V."/>
            <person name="Nash W.E."/>
            <person name="Mardis E.R."/>
            <person name="Wilson R.K."/>
        </authorList>
    </citation>
    <scope>NUCLEOTIDE SEQUENCE [LARGE SCALE GENOMIC DNA]</scope>
    <source>
        <strain evidence="1">DSM 14662</strain>
    </source>
</reference>
<accession>B0MD68</accession>
<sequence>MSYLLFLYKFLFYFPSMCRLHYKRGMIVCQFLLTKKLYHRIMLGIM</sequence>
<dbReference type="STRING" id="411490.ANACAC_01511"/>